<comment type="subunit">
    <text evidence="4">Monomer.</text>
</comment>
<dbReference type="InterPro" id="IPR000907">
    <property type="entry name" value="LipOase"/>
</dbReference>
<dbReference type="GO" id="GO:0009507">
    <property type="term" value="C:chloroplast"/>
    <property type="evidence" value="ECO:0007669"/>
    <property type="project" value="UniProtKB-SubCell"/>
</dbReference>
<dbReference type="GO" id="GO:0006633">
    <property type="term" value="P:fatty acid biosynthetic process"/>
    <property type="evidence" value="ECO:0007669"/>
    <property type="project" value="UniProtKB-KW"/>
</dbReference>
<dbReference type="InterPro" id="IPR020833">
    <property type="entry name" value="LipOase_Fe_BS"/>
</dbReference>
<dbReference type="PROSITE" id="PS00711">
    <property type="entry name" value="LIPOXYGENASE_1"/>
    <property type="match status" value="1"/>
</dbReference>
<evidence type="ECO:0000256" key="2">
    <source>
        <dbReference type="ARBA" id="ARBA00004229"/>
    </source>
</evidence>
<dbReference type="Gene3D" id="1.20.245.10">
    <property type="entry name" value="Lipoxygenase-1, Domain 5"/>
    <property type="match status" value="2"/>
</dbReference>
<proteinExistence type="inferred from homology"/>
<evidence type="ECO:0000256" key="4">
    <source>
        <dbReference type="ARBA" id="ARBA00011245"/>
    </source>
</evidence>
<dbReference type="InterPro" id="IPR036392">
    <property type="entry name" value="PLAT/LH2_dom_sf"/>
</dbReference>
<keyword evidence="16 19" id="KW-0275">Fatty acid biosynthesis</keyword>
<dbReference type="Pfam" id="PF01477">
    <property type="entry name" value="PLAT"/>
    <property type="match status" value="1"/>
</dbReference>
<comment type="similarity">
    <text evidence="3 18">Belongs to the lipoxygenase family.</text>
</comment>
<dbReference type="InterPro" id="IPR027433">
    <property type="entry name" value="Lipoxygenase_dom_3"/>
</dbReference>
<keyword evidence="14 18" id="KW-0408">Iron</keyword>
<dbReference type="OrthoDB" id="407298at2759"/>
<dbReference type="Gene3D" id="2.60.60.20">
    <property type="entry name" value="PLAT/LH2 domain"/>
    <property type="match status" value="2"/>
</dbReference>
<evidence type="ECO:0000256" key="18">
    <source>
        <dbReference type="RuleBase" id="RU003974"/>
    </source>
</evidence>
<dbReference type="FunFam" id="1.20.245.10:FF:000002">
    <property type="entry name" value="Lipoxygenase"/>
    <property type="match status" value="2"/>
</dbReference>
<dbReference type="UniPathway" id="UPA00382"/>
<dbReference type="PANTHER" id="PTHR11771">
    <property type="entry name" value="LIPOXYGENASE"/>
    <property type="match status" value="1"/>
</dbReference>
<protein>
    <recommendedName>
        <fullName evidence="19">Lipoxygenase</fullName>
        <ecNumber evidence="19">1.13.11.-</ecNumber>
    </recommendedName>
</protein>
<feature type="domain" description="PLAT" evidence="21">
    <location>
        <begin position="858"/>
        <end position="980"/>
    </location>
</feature>
<keyword evidence="12 18" id="KW-0223">Dioxygenase</keyword>
<dbReference type="PROSITE" id="PS51393">
    <property type="entry name" value="LIPOXYGENASE_3"/>
    <property type="match status" value="2"/>
</dbReference>
<dbReference type="Gene3D" id="4.10.375.10">
    <property type="entry name" value="Lipoxygenase-1, Domain 2"/>
    <property type="match status" value="2"/>
</dbReference>
<dbReference type="GO" id="GO:0016165">
    <property type="term" value="F:linoleate 13S-lipoxygenase activity"/>
    <property type="evidence" value="ECO:0007669"/>
    <property type="project" value="UniProtKB-ARBA"/>
</dbReference>
<dbReference type="SMART" id="SM00308">
    <property type="entry name" value="LH2"/>
    <property type="match status" value="2"/>
</dbReference>
<dbReference type="InterPro" id="IPR036226">
    <property type="entry name" value="LipOase_C_sf"/>
</dbReference>
<keyword evidence="24" id="KW-1185">Reference proteome</keyword>
<dbReference type="PROSITE" id="PS50095">
    <property type="entry name" value="PLAT"/>
    <property type="match status" value="2"/>
</dbReference>
<comment type="caution">
    <text evidence="23">The sequence shown here is derived from an EMBL/GenBank/DDBJ whole genome shotgun (WGS) entry which is preliminary data.</text>
</comment>
<feature type="domain" description="PLAT" evidence="21">
    <location>
        <begin position="37"/>
        <end position="157"/>
    </location>
</feature>
<reference evidence="24" key="1">
    <citation type="journal article" date="2019" name="Curr. Biol.">
        <title>Genome Sequence of Striga asiatica Provides Insight into the Evolution of Plant Parasitism.</title>
        <authorList>
            <person name="Yoshida S."/>
            <person name="Kim S."/>
            <person name="Wafula E.K."/>
            <person name="Tanskanen J."/>
            <person name="Kim Y.M."/>
            <person name="Honaas L."/>
            <person name="Yang Z."/>
            <person name="Spallek T."/>
            <person name="Conn C.E."/>
            <person name="Ichihashi Y."/>
            <person name="Cheong K."/>
            <person name="Cui S."/>
            <person name="Der J.P."/>
            <person name="Gundlach H."/>
            <person name="Jiao Y."/>
            <person name="Hori C."/>
            <person name="Ishida J.K."/>
            <person name="Kasahara H."/>
            <person name="Kiba T."/>
            <person name="Kim M.S."/>
            <person name="Koo N."/>
            <person name="Laohavisit A."/>
            <person name="Lee Y.H."/>
            <person name="Lumba S."/>
            <person name="McCourt P."/>
            <person name="Mortimer J.C."/>
            <person name="Mutuku J.M."/>
            <person name="Nomura T."/>
            <person name="Sasaki-Sekimoto Y."/>
            <person name="Seto Y."/>
            <person name="Wang Y."/>
            <person name="Wakatake T."/>
            <person name="Sakakibara H."/>
            <person name="Demura T."/>
            <person name="Yamaguchi S."/>
            <person name="Yoneyama K."/>
            <person name="Manabe R.I."/>
            <person name="Nelson D.C."/>
            <person name="Schulman A.H."/>
            <person name="Timko M.P."/>
            <person name="dePamphilis C.W."/>
            <person name="Choi D."/>
            <person name="Shirasu K."/>
        </authorList>
    </citation>
    <scope>NUCLEOTIDE SEQUENCE [LARGE SCALE GENOMIC DNA]</scope>
    <source>
        <strain evidence="24">cv. UVA1</strain>
    </source>
</reference>
<dbReference type="Proteomes" id="UP000325081">
    <property type="component" value="Unassembled WGS sequence"/>
</dbReference>
<evidence type="ECO:0000256" key="10">
    <source>
        <dbReference type="ARBA" id="ARBA00022832"/>
    </source>
</evidence>
<evidence type="ECO:0000256" key="20">
    <source>
        <dbReference type="SAM" id="MobiDB-lite"/>
    </source>
</evidence>
<keyword evidence="5 19" id="KW-0444">Lipid biosynthesis</keyword>
<evidence type="ECO:0000256" key="13">
    <source>
        <dbReference type="ARBA" id="ARBA00023002"/>
    </source>
</evidence>
<evidence type="ECO:0000256" key="19">
    <source>
        <dbReference type="RuleBase" id="RU003975"/>
    </source>
</evidence>
<evidence type="ECO:0000256" key="9">
    <source>
        <dbReference type="ARBA" id="ARBA00022767"/>
    </source>
</evidence>
<keyword evidence="8 18" id="KW-0479">Metal-binding</keyword>
<keyword evidence="13 18" id="KW-0560">Oxidoreductase</keyword>
<keyword evidence="11" id="KW-0809">Transit peptide</keyword>
<evidence type="ECO:0000256" key="6">
    <source>
        <dbReference type="ARBA" id="ARBA00022528"/>
    </source>
</evidence>
<dbReference type="PRINTS" id="PR00087">
    <property type="entry name" value="LIPOXYGENASE"/>
</dbReference>
<dbReference type="SUPFAM" id="SSF48484">
    <property type="entry name" value="Lipoxigenase"/>
    <property type="match status" value="2"/>
</dbReference>
<evidence type="ECO:0000259" key="21">
    <source>
        <dbReference type="PROSITE" id="PS50095"/>
    </source>
</evidence>
<evidence type="ECO:0000256" key="14">
    <source>
        <dbReference type="ARBA" id="ARBA00023004"/>
    </source>
</evidence>
<keyword evidence="15" id="KW-0443">Lipid metabolism</keyword>
<dbReference type="Pfam" id="PF00305">
    <property type="entry name" value="Lipoxygenase"/>
    <property type="match status" value="3"/>
</dbReference>
<dbReference type="EC" id="1.13.11.-" evidence="19"/>
<dbReference type="GO" id="GO:0046872">
    <property type="term" value="F:metal ion binding"/>
    <property type="evidence" value="ECO:0007669"/>
    <property type="project" value="UniProtKB-UniRule"/>
</dbReference>
<dbReference type="GO" id="GO:0034440">
    <property type="term" value="P:lipid oxidation"/>
    <property type="evidence" value="ECO:0007669"/>
    <property type="project" value="InterPro"/>
</dbReference>
<feature type="domain" description="Lipoxygenase" evidence="22">
    <location>
        <begin position="958"/>
        <end position="1624"/>
    </location>
</feature>
<evidence type="ECO:0000313" key="23">
    <source>
        <dbReference type="EMBL" id="GER55092.1"/>
    </source>
</evidence>
<dbReference type="GO" id="GO:0031408">
    <property type="term" value="P:oxylipin biosynthetic process"/>
    <property type="evidence" value="ECO:0007669"/>
    <property type="project" value="UniProtKB-UniRule"/>
</dbReference>
<accession>A0A5A7RC63</accession>
<evidence type="ECO:0000256" key="1">
    <source>
        <dbReference type="ARBA" id="ARBA00001962"/>
    </source>
</evidence>
<evidence type="ECO:0000259" key="22">
    <source>
        <dbReference type="PROSITE" id="PS51393"/>
    </source>
</evidence>
<evidence type="ECO:0000256" key="12">
    <source>
        <dbReference type="ARBA" id="ARBA00022964"/>
    </source>
</evidence>
<feature type="region of interest" description="Disordered" evidence="20">
    <location>
        <begin position="201"/>
        <end position="242"/>
    </location>
</feature>
<comment type="pathway">
    <text evidence="19">Lipid metabolism; oxylipin biosynthesis.</text>
</comment>
<dbReference type="InterPro" id="IPR020834">
    <property type="entry name" value="LipOase_CS"/>
</dbReference>
<name>A0A5A7RC63_STRAF</name>
<keyword evidence="10" id="KW-0276">Fatty acid metabolism</keyword>
<evidence type="ECO:0000256" key="16">
    <source>
        <dbReference type="ARBA" id="ARBA00023160"/>
    </source>
</evidence>
<dbReference type="EMBL" id="BKCP01011625">
    <property type="protein sequence ID" value="GER55092.1"/>
    <property type="molecule type" value="Genomic_DNA"/>
</dbReference>
<keyword evidence="9 19" id="KW-0925">Oxylipin biosynthesis</keyword>
<feature type="domain" description="Lipoxygenase" evidence="22">
    <location>
        <begin position="154"/>
        <end position="845"/>
    </location>
</feature>
<evidence type="ECO:0000313" key="24">
    <source>
        <dbReference type="Proteomes" id="UP000325081"/>
    </source>
</evidence>
<evidence type="ECO:0000256" key="17">
    <source>
        <dbReference type="PROSITE-ProRule" id="PRU00152"/>
    </source>
</evidence>
<evidence type="ECO:0000256" key="7">
    <source>
        <dbReference type="ARBA" id="ARBA00022640"/>
    </source>
</evidence>
<dbReference type="Gene3D" id="3.10.450.60">
    <property type="match status" value="2"/>
</dbReference>
<comment type="caution">
    <text evidence="17">Lacks conserved residue(s) required for the propagation of feature annotation.</text>
</comment>
<dbReference type="InterPro" id="IPR013819">
    <property type="entry name" value="LipOase_C"/>
</dbReference>
<dbReference type="FunFam" id="3.10.450.60:FF:000005">
    <property type="entry name" value="Lipoxygenase"/>
    <property type="match status" value="2"/>
</dbReference>
<sequence>MSAAKNPVLRQHGSSAATGKTTSLRAIVTVLQTAGSVLSQLGLSRGLLADGIAGLLGKTLLVELVAAELDLQEKLTISSHAYKIGNDENETYYESTFEIPEDFGEIGAVIIENEQRNEIFVKDILILQDLSGGPVHVTCNSWVQPKDKNLEKRSYLPSQTPSGLRRYREKELVLLRGDGQGKRKKSDRIYDYDVYNDLGDPDSGDDLARPVLGGPDRPYPRRCRTGRPRTDKDPLSESRSSNVYVPRDEAFSEVKQAKFSANTLSSVLHAVIPSLETSIIDKNLGFPHFTAIDSLFNEGFLLPDIPASGLLGNIIPRLVRYMNDLKNSVLQFETPQLIDRDKFAWFCDAEFARQTLAGVNPLCIKLVTEWPLKSGLDTEIYGPAESAITTDLVEKEIGGYMTVDEALKQKKLFILDYHDVFLPFVNKVRELKGTTLYGSRTLFFLMPEGTLRPLAIELTRPPVDGKPQWKEVYQPCWNPTDIWLWRLAKAHILAHDSGYHELVSHWLLTHCCAEPYIIATNRQLSSMHPIYRLLHPHLRYTMEINALARKSLINANGIIESSYAPGKYSMELCSVAYDKLWQFDLQALPADLINRGMAVEDPTAPHGLKLTIEDYPYANDGLLLWDVIKQWVTDYVTHYYPEPNLVLSDNELQSWWTEIRTKGHADKKDELWWSELKTPQDLILILTTIIWVVSAHHAAVNFGQFDYGGYFPNRPTIARIQMPTEDPREEEKKKFLERPEEFLLRCFPSQLQATIVMAVLDVLSNHSPDEEYIGEKIEPFWAEDKVIAAAFERFNGRLKEIEGIIDGRNADTGLKNRAGAGVVPYELLKPFSEPGVTGKEKKTSIKAVVTVLQTVGGILSHLSLSRGLDDITDLLGKTLLVELVAAELDSLSGQEKPTISSYGQKSGEDDKETYYESTFEIPEDFGEIGAVIIETEQRNEMFVKDIKLEGLSGGSIESYLPSQTPGGLKRYREKELIVLRGDGQGERKTSDRIYDYDVYNDLGDPDSGDDLARPSRSSNVYVPRDEAFSEIKQATLSAKRLSSVIRALVPALRTSIIDKNLGFPHFTAIDDLFNQGFLLPGIPTTGLLGNIIPRLIRFVKDTKNSVLQFETPQLIDRDKFAWFMDAEFARQTLAGVNPLCVKLVTQWPLKSDLDPQIYGPAESAITTDLVEKEIGGYMSVDEALKQKKLFILDYHDVFLPYVNKVREIKGTTFYGSRTLFFLMPEGTLRPLAIELTRPPIDGKPQWKEVYQPCWNPTDIWLWRLAKAHVLAHDSGYHELVSHWLQTHCSAEPYVIATNRQLSSMHPVYRLLHPHLRYTMEINAVARESLINGNGGIESTFSPGKYSMELSSVVYDKLWQFDLQALPADLINRGMAVEDPSAPHGLKLTIEDYPYANDGLLLWDAIKQWVMDYVTHYYPEPNLVQSDNELQSWWTEIRTKGHADKKDEPWWPELKTPQDLILILTTIIWIASAHHAAVNFGQYDYGGYFPNRPTIARIQMPTEDPREEEKKKFLDRPEEFLLRCFPSQVQAISAMSVLDVLSTHSPDEEYIGEKIQPFWAEDKVIAAAFERFNGQLKEIEGIIDGRNADTGLKNRAGAGVVPYELLKPFSEPGVTGKGVPNSISI</sequence>
<keyword evidence="6" id="KW-0150">Chloroplast</keyword>
<dbReference type="InterPro" id="IPR001246">
    <property type="entry name" value="LipOase_plant"/>
</dbReference>
<evidence type="ECO:0000256" key="5">
    <source>
        <dbReference type="ARBA" id="ARBA00022516"/>
    </source>
</evidence>
<evidence type="ECO:0000256" key="8">
    <source>
        <dbReference type="ARBA" id="ARBA00022723"/>
    </source>
</evidence>
<dbReference type="PROSITE" id="PS00081">
    <property type="entry name" value="LIPOXYGENASE_2"/>
    <property type="match status" value="2"/>
</dbReference>
<keyword evidence="7" id="KW-0934">Plastid</keyword>
<dbReference type="SUPFAM" id="SSF49723">
    <property type="entry name" value="Lipase/lipooxygenase domain (PLAT/LH2 domain)"/>
    <property type="match status" value="2"/>
</dbReference>
<evidence type="ECO:0000256" key="11">
    <source>
        <dbReference type="ARBA" id="ARBA00022946"/>
    </source>
</evidence>
<evidence type="ECO:0000256" key="3">
    <source>
        <dbReference type="ARBA" id="ARBA00009419"/>
    </source>
</evidence>
<comment type="function">
    <text evidence="19">Plant lipoxygenase may be involved in a number of diverse aspects of plant physiology including growth and development, pest resistance, and senescence or responses to wounding.</text>
</comment>
<evidence type="ECO:0000256" key="15">
    <source>
        <dbReference type="ARBA" id="ARBA00023098"/>
    </source>
</evidence>
<dbReference type="PRINTS" id="PR00468">
    <property type="entry name" value="PLTLPOXGNASE"/>
</dbReference>
<dbReference type="FunFam" id="4.10.375.10:FF:000001">
    <property type="entry name" value="Lipoxygenase"/>
    <property type="match status" value="1"/>
</dbReference>
<comment type="subcellular location">
    <subcellularLocation>
        <location evidence="2">Plastid</location>
        <location evidence="2">Chloroplast</location>
    </subcellularLocation>
</comment>
<comment type="cofactor">
    <cofactor evidence="1 18">
        <name>Fe cation</name>
        <dbReference type="ChEBI" id="CHEBI:24875"/>
    </cofactor>
</comment>
<gene>
    <name evidence="23" type="ORF">STAS_32731</name>
</gene>
<dbReference type="InterPro" id="IPR001024">
    <property type="entry name" value="PLAT/LH2_dom"/>
</dbReference>
<dbReference type="Gene3D" id="4.10.372.10">
    <property type="entry name" value="Lipoxygenase-1, Domain 3"/>
    <property type="match status" value="2"/>
</dbReference>
<organism evidence="23 24">
    <name type="scientific">Striga asiatica</name>
    <name type="common">Asiatic witchweed</name>
    <name type="synonym">Buchnera asiatica</name>
    <dbReference type="NCBI Taxonomy" id="4170"/>
    <lineage>
        <taxon>Eukaryota</taxon>
        <taxon>Viridiplantae</taxon>
        <taxon>Streptophyta</taxon>
        <taxon>Embryophyta</taxon>
        <taxon>Tracheophyta</taxon>
        <taxon>Spermatophyta</taxon>
        <taxon>Magnoliopsida</taxon>
        <taxon>eudicotyledons</taxon>
        <taxon>Gunneridae</taxon>
        <taxon>Pentapetalae</taxon>
        <taxon>asterids</taxon>
        <taxon>lamiids</taxon>
        <taxon>Lamiales</taxon>
        <taxon>Orobanchaceae</taxon>
        <taxon>Buchnereae</taxon>
        <taxon>Striga</taxon>
    </lineage>
</organism>